<evidence type="ECO:0000313" key="1">
    <source>
        <dbReference type="EMBL" id="CAE8640615.1"/>
    </source>
</evidence>
<gene>
    <name evidence="1" type="ORF">PGLA2088_LOCUS2171</name>
</gene>
<dbReference type="Gene3D" id="2.120.10.80">
    <property type="entry name" value="Kelch-type beta propeller"/>
    <property type="match status" value="1"/>
</dbReference>
<dbReference type="EMBL" id="CAJNNW010001731">
    <property type="protein sequence ID" value="CAE8640615.1"/>
    <property type="molecule type" value="Genomic_DNA"/>
</dbReference>
<dbReference type="AlphaFoldDB" id="A0A813HPJ6"/>
<feature type="non-terminal residue" evidence="1">
    <location>
        <position position="1"/>
    </location>
</feature>
<name>A0A813HPJ6_POLGL</name>
<dbReference type="Proteomes" id="UP000626109">
    <property type="component" value="Unassembled WGS sequence"/>
</dbReference>
<dbReference type="InterPro" id="IPR015915">
    <property type="entry name" value="Kelch-typ_b-propeller"/>
</dbReference>
<organism evidence="1 2">
    <name type="scientific">Polarella glacialis</name>
    <name type="common">Dinoflagellate</name>
    <dbReference type="NCBI Taxonomy" id="89957"/>
    <lineage>
        <taxon>Eukaryota</taxon>
        <taxon>Sar</taxon>
        <taxon>Alveolata</taxon>
        <taxon>Dinophyceae</taxon>
        <taxon>Suessiales</taxon>
        <taxon>Suessiaceae</taxon>
        <taxon>Polarella</taxon>
    </lineage>
</organism>
<comment type="caution">
    <text evidence="1">The sequence shown here is derived from an EMBL/GenBank/DDBJ whole genome shotgun (WGS) entry which is preliminary data.</text>
</comment>
<protein>
    <submittedName>
        <fullName evidence="1">Uncharacterized protein</fullName>
    </submittedName>
</protein>
<accession>A0A813HPJ6</accession>
<reference evidence="1" key="1">
    <citation type="submission" date="2021-02" db="EMBL/GenBank/DDBJ databases">
        <authorList>
            <person name="Dougan E. K."/>
            <person name="Rhodes N."/>
            <person name="Thang M."/>
            <person name="Chan C."/>
        </authorList>
    </citation>
    <scope>NUCLEOTIDE SEQUENCE</scope>
</reference>
<proteinExistence type="predicted"/>
<evidence type="ECO:0000313" key="2">
    <source>
        <dbReference type="Proteomes" id="UP000626109"/>
    </source>
</evidence>
<dbReference type="SUPFAM" id="SSF110296">
    <property type="entry name" value="Oligoxyloglucan reducing end-specific cellobiohydrolase"/>
    <property type="match status" value="1"/>
</dbReference>
<sequence length="578" mass="62863">HEPPEELLAKLSRCMQEGNVMVIQLENLAPLHGFVGALLLLLQGSESSASLCTAETSATLKLSQRFLRPTASNAAESTDHVTNARAALRRIQGETDAEVAMRKGLKVEVFNLWQRLPGPIGVGLWRSGLKQIPTPPWAPRRDFASLTGGKSITGWRNLWVLGGDAGKPMNDIWRSVDGGGPHWCARSRLAVCGAASDPKQGTKNQPIGIMYVIGGQAHTGLCADVWASDTAGRSWHRMTEQAAFGPRADVACAVVPPDPLALVVAGGVSVDMHRDLWLSRDAGETFSEVTVPLLPPFVTIVPWPPDLLCAAKSQFEGRLALWKLKLDRISDDDRTAGGLTTTASLESLDELSNDYDPNMGSQMLRPPRISLDVELQVALSWDGRASCLVVQTLGSGETRNYSLQDVSAAMANDVHILCDMDAANLGWEFMRHGRIWILSGDGSGAWATDRKRFRAQEQFVKLLGMRLAETHGIPWELWIGRVRPLLLPFRAQQAGKATIKKRSGLSLGTWRVVHKPRVAVRNAPSVSADIVAVEQFGSMIQPLEVGEAWLRVSSAGKVGWMLIDGSSLGLGRLLERTD</sequence>